<dbReference type="PROSITE" id="PS00251">
    <property type="entry name" value="THD_1"/>
    <property type="match status" value="1"/>
</dbReference>
<evidence type="ECO:0000256" key="5">
    <source>
        <dbReference type="SAM" id="MobiDB-lite"/>
    </source>
</evidence>
<evidence type="ECO:0000256" key="4">
    <source>
        <dbReference type="ARBA" id="ARBA00023136"/>
    </source>
</evidence>
<dbReference type="Proteomes" id="UP001152622">
    <property type="component" value="Unassembled WGS sequence"/>
</dbReference>
<sequence length="283" mass="31485">MWRHFSPSQLTGADTFGVWRYRTAGLGIQRGTGMAEGGVPYPQVFVVEGQIGVPPTLPVRHPRCGALLQKILVLLVSLALCAVAVEAYFIYRLYNLPINAPMGTPAKQFGKQEGPVLGLRNLKDQREGNTPPTERSGSALKPPKAAAHLTDLRLPVELDGVLKWGGNGDAFSGGVEHRAGSLQVKREGFYFIYSKVTFAEPTCSMFKHKVLMRTPRYYRELELMQAKRFSCRNSKQPEEGMLNSYLGGVFHLHASDSVFVMVENHTLVRHHDTSDSFFGMFMI</sequence>
<feature type="transmembrane region" description="Helical" evidence="6">
    <location>
        <begin position="71"/>
        <end position="91"/>
    </location>
</feature>
<keyword evidence="6" id="KW-0812">Transmembrane</keyword>
<comment type="similarity">
    <text evidence="2">Belongs to the tumor necrosis factor family.</text>
</comment>
<dbReference type="SMART" id="SM00207">
    <property type="entry name" value="TNF"/>
    <property type="match status" value="1"/>
</dbReference>
<keyword evidence="6" id="KW-1133">Transmembrane helix</keyword>
<reference evidence="8" key="1">
    <citation type="journal article" date="2023" name="Science">
        <title>Genome structures resolve the early diversification of teleost fishes.</title>
        <authorList>
            <person name="Parey E."/>
            <person name="Louis A."/>
            <person name="Montfort J."/>
            <person name="Bouchez O."/>
            <person name="Roques C."/>
            <person name="Iampietro C."/>
            <person name="Lluch J."/>
            <person name="Castinel A."/>
            <person name="Donnadieu C."/>
            <person name="Desvignes T."/>
            <person name="Floi Bucao C."/>
            <person name="Jouanno E."/>
            <person name="Wen M."/>
            <person name="Mejri S."/>
            <person name="Dirks R."/>
            <person name="Jansen H."/>
            <person name="Henkel C."/>
            <person name="Chen W.J."/>
            <person name="Zahm M."/>
            <person name="Cabau C."/>
            <person name="Klopp C."/>
            <person name="Thompson A.W."/>
            <person name="Robinson-Rechavi M."/>
            <person name="Braasch I."/>
            <person name="Lecointre G."/>
            <person name="Bobe J."/>
            <person name="Postlethwait J.H."/>
            <person name="Berthelot C."/>
            <person name="Roest Crollius H."/>
            <person name="Guiguen Y."/>
        </authorList>
    </citation>
    <scope>NUCLEOTIDE SEQUENCE</scope>
    <source>
        <strain evidence="8">WJC10195</strain>
    </source>
</reference>
<dbReference type="Gene3D" id="2.60.120.40">
    <property type="match status" value="1"/>
</dbReference>
<dbReference type="GO" id="GO:0005615">
    <property type="term" value="C:extracellular space"/>
    <property type="evidence" value="ECO:0007669"/>
    <property type="project" value="UniProtKB-KW"/>
</dbReference>
<dbReference type="InterPro" id="IPR021184">
    <property type="entry name" value="TNF_CS"/>
</dbReference>
<evidence type="ECO:0000256" key="6">
    <source>
        <dbReference type="SAM" id="Phobius"/>
    </source>
</evidence>
<gene>
    <name evidence="8" type="ORF">SKAU_G00425720</name>
</gene>
<evidence type="ECO:0000259" key="7">
    <source>
        <dbReference type="PROSITE" id="PS50049"/>
    </source>
</evidence>
<accession>A0A9Q1IAF1</accession>
<comment type="caution">
    <text evidence="8">The sequence shown here is derived from an EMBL/GenBank/DDBJ whole genome shotgun (WGS) entry which is preliminary data.</text>
</comment>
<dbReference type="GO" id="GO:0005164">
    <property type="term" value="F:tumor necrosis factor receptor binding"/>
    <property type="evidence" value="ECO:0007669"/>
    <property type="project" value="InterPro"/>
</dbReference>
<keyword evidence="3" id="KW-0202">Cytokine</keyword>
<comment type="subcellular location">
    <subcellularLocation>
        <location evidence="1">Membrane</location>
    </subcellularLocation>
</comment>
<dbReference type="PROSITE" id="PS50049">
    <property type="entry name" value="THD_2"/>
    <property type="match status" value="1"/>
</dbReference>
<dbReference type="Pfam" id="PF00229">
    <property type="entry name" value="TNF"/>
    <property type="match status" value="1"/>
</dbReference>
<dbReference type="PANTHER" id="PTHR11471">
    <property type="entry name" value="TUMOR NECROSIS FACTOR FAMILY MEMBER"/>
    <property type="match status" value="1"/>
</dbReference>
<evidence type="ECO:0000313" key="9">
    <source>
        <dbReference type="Proteomes" id="UP001152622"/>
    </source>
</evidence>
<dbReference type="EMBL" id="JAINUF010000026">
    <property type="protein sequence ID" value="KAJ8332399.1"/>
    <property type="molecule type" value="Genomic_DNA"/>
</dbReference>
<dbReference type="GO" id="GO:0016020">
    <property type="term" value="C:membrane"/>
    <property type="evidence" value="ECO:0007669"/>
    <property type="project" value="UniProtKB-SubCell"/>
</dbReference>
<feature type="domain" description="THD" evidence="7">
    <location>
        <begin position="145"/>
        <end position="283"/>
    </location>
</feature>
<organism evidence="8 9">
    <name type="scientific">Synaphobranchus kaupii</name>
    <name type="common">Kaup's arrowtooth eel</name>
    <dbReference type="NCBI Taxonomy" id="118154"/>
    <lineage>
        <taxon>Eukaryota</taxon>
        <taxon>Metazoa</taxon>
        <taxon>Chordata</taxon>
        <taxon>Craniata</taxon>
        <taxon>Vertebrata</taxon>
        <taxon>Euteleostomi</taxon>
        <taxon>Actinopterygii</taxon>
        <taxon>Neopterygii</taxon>
        <taxon>Teleostei</taxon>
        <taxon>Anguilliformes</taxon>
        <taxon>Synaphobranchidae</taxon>
        <taxon>Synaphobranchus</taxon>
    </lineage>
</organism>
<dbReference type="GO" id="GO:0006955">
    <property type="term" value="P:immune response"/>
    <property type="evidence" value="ECO:0007669"/>
    <property type="project" value="InterPro"/>
</dbReference>
<dbReference type="AlphaFoldDB" id="A0A9Q1IAF1"/>
<keyword evidence="4 6" id="KW-0472">Membrane</keyword>
<feature type="region of interest" description="Disordered" evidence="5">
    <location>
        <begin position="120"/>
        <end position="143"/>
    </location>
</feature>
<name>A0A9Q1IAF1_SYNKA</name>
<dbReference type="OrthoDB" id="6072476at2759"/>
<dbReference type="CDD" id="cd00184">
    <property type="entry name" value="TNF"/>
    <property type="match status" value="1"/>
</dbReference>
<proteinExistence type="inferred from homology"/>
<dbReference type="PANTHER" id="PTHR11471:SF34">
    <property type="entry name" value="TUMOR NECROSIS FACTOR LIGAND SUPERFAMILY MEMBER 14"/>
    <property type="match status" value="1"/>
</dbReference>
<protein>
    <recommendedName>
        <fullName evidence="7">THD domain-containing protein</fullName>
    </recommendedName>
</protein>
<dbReference type="GO" id="GO:0005125">
    <property type="term" value="F:cytokine activity"/>
    <property type="evidence" value="ECO:0007669"/>
    <property type="project" value="UniProtKB-KW"/>
</dbReference>
<dbReference type="InterPro" id="IPR006052">
    <property type="entry name" value="TNF_dom"/>
</dbReference>
<evidence type="ECO:0000256" key="1">
    <source>
        <dbReference type="ARBA" id="ARBA00004370"/>
    </source>
</evidence>
<evidence type="ECO:0000313" key="8">
    <source>
        <dbReference type="EMBL" id="KAJ8332399.1"/>
    </source>
</evidence>
<evidence type="ECO:0000256" key="2">
    <source>
        <dbReference type="ARBA" id="ARBA00008670"/>
    </source>
</evidence>
<dbReference type="InterPro" id="IPR008983">
    <property type="entry name" value="Tumour_necrosis_fac-like_dom"/>
</dbReference>
<keyword evidence="9" id="KW-1185">Reference proteome</keyword>
<evidence type="ECO:0000256" key="3">
    <source>
        <dbReference type="ARBA" id="ARBA00022514"/>
    </source>
</evidence>
<dbReference type="SUPFAM" id="SSF49842">
    <property type="entry name" value="TNF-like"/>
    <property type="match status" value="1"/>
</dbReference>